<evidence type="ECO:0000256" key="1">
    <source>
        <dbReference type="SAM" id="Phobius"/>
    </source>
</evidence>
<feature type="transmembrane region" description="Helical" evidence="1">
    <location>
        <begin position="98"/>
        <end position="115"/>
    </location>
</feature>
<dbReference type="EMBL" id="RRZD01000001">
    <property type="protein sequence ID" value="MBE0398494.1"/>
    <property type="molecule type" value="Genomic_DNA"/>
</dbReference>
<keyword evidence="1" id="KW-1133">Transmembrane helix</keyword>
<keyword evidence="1" id="KW-0472">Membrane</keyword>
<comment type="caution">
    <text evidence="2">The sequence shown here is derived from an EMBL/GenBank/DDBJ whole genome shotgun (WGS) entry which is preliminary data.</text>
</comment>
<sequence>MTQKKWPLGTLAVLTCQGCHHKWPANWKQTKALQDDKPVSCPQCPAELPLNEEQKAAFKEHVEGIEKATGKGSIWVTLAGLASFAVAIGYFFNVVPMPALVAVIIPCVLIMFSSSSSAKEIQPLHLAILPQRVDS</sequence>
<name>A0ABR9EX70_9GAMM</name>
<gene>
    <name evidence="2" type="ORF">EI168_00020</name>
</gene>
<accession>A0ABR9EX70</accession>
<dbReference type="RefSeq" id="WP_096277962.1">
    <property type="nucleotide sequence ID" value="NZ_CBCSBM010000011.1"/>
</dbReference>
<organism evidence="2 3">
    <name type="scientific">Halomonas casei</name>
    <dbReference type="NCBI Taxonomy" id="2742613"/>
    <lineage>
        <taxon>Bacteria</taxon>
        <taxon>Pseudomonadati</taxon>
        <taxon>Pseudomonadota</taxon>
        <taxon>Gammaproteobacteria</taxon>
        <taxon>Oceanospirillales</taxon>
        <taxon>Halomonadaceae</taxon>
        <taxon>Halomonas</taxon>
    </lineage>
</organism>
<evidence type="ECO:0000313" key="2">
    <source>
        <dbReference type="EMBL" id="MBE0398494.1"/>
    </source>
</evidence>
<dbReference type="Proteomes" id="UP001645039">
    <property type="component" value="Unassembled WGS sequence"/>
</dbReference>
<evidence type="ECO:0008006" key="4">
    <source>
        <dbReference type="Google" id="ProtNLM"/>
    </source>
</evidence>
<feature type="transmembrane region" description="Helical" evidence="1">
    <location>
        <begin position="74"/>
        <end position="92"/>
    </location>
</feature>
<keyword evidence="3" id="KW-1185">Reference proteome</keyword>
<protein>
    <recommendedName>
        <fullName evidence="4">Cxxc_20_cxxc protein</fullName>
    </recommendedName>
</protein>
<evidence type="ECO:0000313" key="3">
    <source>
        <dbReference type="Proteomes" id="UP001645039"/>
    </source>
</evidence>
<reference evidence="2 3" key="1">
    <citation type="submission" date="2020-07" db="EMBL/GenBank/DDBJ databases">
        <title>Halophilic bacteria isolated from french cheeses.</title>
        <authorList>
            <person name="Kothe C.I."/>
            <person name="Farah-Kraiem B."/>
            <person name="Renault P."/>
            <person name="Dridi B."/>
        </authorList>
    </citation>
    <scope>NUCLEOTIDE SEQUENCE [LARGE SCALE GENOMIC DNA]</scope>
    <source>
        <strain evidence="2 3">FME1</strain>
    </source>
</reference>
<proteinExistence type="predicted"/>
<keyword evidence="1" id="KW-0812">Transmembrane</keyword>